<proteinExistence type="inferred from homology"/>
<dbReference type="GO" id="GO:0006310">
    <property type="term" value="P:DNA recombination"/>
    <property type="evidence" value="ECO:0007669"/>
    <property type="project" value="UniProtKB-KW"/>
</dbReference>
<feature type="domain" description="Probable transposase IS891/IS1136/IS1341" evidence="7">
    <location>
        <begin position="170"/>
        <end position="256"/>
    </location>
</feature>
<keyword evidence="2" id="KW-0815">Transposition</keyword>
<comment type="caution">
    <text evidence="10">The sequence shown here is derived from an EMBL/GenBank/DDBJ whole genome shotgun (WGS) entry which is preliminary data.</text>
</comment>
<reference evidence="10" key="1">
    <citation type="submission" date="2019-09" db="EMBL/GenBank/DDBJ databases">
        <title>Characterisation of the sponge microbiome using genome-centric metagenomics.</title>
        <authorList>
            <person name="Engelberts J.P."/>
            <person name="Robbins S.J."/>
            <person name="De Goeij J.M."/>
            <person name="Aranda M."/>
            <person name="Bell S.C."/>
            <person name="Webster N.S."/>
        </authorList>
    </citation>
    <scope>NUCLEOTIDE SEQUENCE</scope>
    <source>
        <strain evidence="10">SB0676_bin_10</strain>
    </source>
</reference>
<dbReference type="NCBIfam" id="NF040570">
    <property type="entry name" value="guided_TnpB"/>
    <property type="match status" value="1"/>
</dbReference>
<evidence type="ECO:0000259" key="7">
    <source>
        <dbReference type="Pfam" id="PF01385"/>
    </source>
</evidence>
<dbReference type="GO" id="GO:0003677">
    <property type="term" value="F:DNA binding"/>
    <property type="evidence" value="ECO:0007669"/>
    <property type="project" value="UniProtKB-KW"/>
</dbReference>
<dbReference type="InterPro" id="IPR001959">
    <property type="entry name" value="Transposase"/>
</dbReference>
<dbReference type="Pfam" id="PF01385">
    <property type="entry name" value="OrfB_IS605"/>
    <property type="match status" value="1"/>
</dbReference>
<evidence type="ECO:0000259" key="9">
    <source>
        <dbReference type="Pfam" id="PF12323"/>
    </source>
</evidence>
<dbReference type="GO" id="GO:0046872">
    <property type="term" value="F:metal ion binding"/>
    <property type="evidence" value="ECO:0007669"/>
    <property type="project" value="UniProtKB-KW"/>
</dbReference>
<accession>A0A6B1F821</accession>
<dbReference type="Pfam" id="PF12323">
    <property type="entry name" value="HTH_OrfB_IS605"/>
    <property type="match status" value="1"/>
</dbReference>
<feature type="domain" description="Transposase putative helix-turn-helix" evidence="9">
    <location>
        <begin position="1"/>
        <end position="48"/>
    </location>
</feature>
<sequence>MLKKLRYRYRLYPHLHQQAALAQAFGCARVVWNDALSLCQDRYKRGEKYLGGTDLQQHCISHAQQTPERSWLCQVRSIPLQQSLRDLDKAFSAWWGCLKGRRKDKVRAPRCKKRSNSQSIRFTRGGFSVEGETLRLTKVGSIPITWSRALPVEASSVTLIKHGAGRYFTSFVVEVERPTPQPNSKAVGIDLGVASLAVTGDGEKIAPPKFLRSALKRIRRLQRSLSLSHKVKGSSNRQKARLQVARAHVQVADKRKALPVRAWRCSACGTEHHRDVNAARNILAAGLAARQNACGAESKSSLLVSGRREAGTHLNREVQSCAA</sequence>
<keyword evidence="6" id="KW-0233">DNA recombination</keyword>
<keyword evidence="3" id="KW-0479">Metal-binding</keyword>
<dbReference type="InterPro" id="IPR021027">
    <property type="entry name" value="Transposase_put_HTH"/>
</dbReference>
<feature type="domain" description="Cas12f1-like TNB" evidence="8">
    <location>
        <begin position="260"/>
        <end position="282"/>
    </location>
</feature>
<evidence type="ECO:0000259" key="8">
    <source>
        <dbReference type="Pfam" id="PF07282"/>
    </source>
</evidence>
<evidence type="ECO:0000256" key="6">
    <source>
        <dbReference type="ARBA" id="ARBA00023172"/>
    </source>
</evidence>
<organism evidence="10">
    <name type="scientific">Synechococcus sp. SB0676_bin_10</name>
    <dbReference type="NCBI Taxonomy" id="2604869"/>
    <lineage>
        <taxon>Bacteria</taxon>
        <taxon>Bacillati</taxon>
        <taxon>Cyanobacteriota</taxon>
        <taxon>Cyanophyceae</taxon>
        <taxon>Synechococcales</taxon>
        <taxon>Synechococcaceae</taxon>
        <taxon>Synechococcus</taxon>
    </lineage>
</organism>
<comment type="similarity">
    <text evidence="1">In the C-terminal section; belongs to the transposase 35 family.</text>
</comment>
<keyword evidence="5" id="KW-0238">DNA-binding</keyword>
<evidence type="ECO:0000256" key="2">
    <source>
        <dbReference type="ARBA" id="ARBA00022578"/>
    </source>
</evidence>
<evidence type="ECO:0000313" key="10">
    <source>
        <dbReference type="EMBL" id="MYG37905.1"/>
    </source>
</evidence>
<evidence type="ECO:0000256" key="5">
    <source>
        <dbReference type="ARBA" id="ARBA00023125"/>
    </source>
</evidence>
<dbReference type="EMBL" id="VYDO01000093">
    <property type="protein sequence ID" value="MYG37905.1"/>
    <property type="molecule type" value="Genomic_DNA"/>
</dbReference>
<keyword evidence="4" id="KW-0862">Zinc</keyword>
<dbReference type="AlphaFoldDB" id="A0A6B1F821"/>
<dbReference type="GO" id="GO:0032196">
    <property type="term" value="P:transposition"/>
    <property type="evidence" value="ECO:0007669"/>
    <property type="project" value="UniProtKB-KW"/>
</dbReference>
<dbReference type="InterPro" id="IPR010095">
    <property type="entry name" value="Cas12f1-like_TNB"/>
</dbReference>
<evidence type="ECO:0000256" key="4">
    <source>
        <dbReference type="ARBA" id="ARBA00022833"/>
    </source>
</evidence>
<dbReference type="Pfam" id="PF07282">
    <property type="entry name" value="Cas12f1-like_TNB"/>
    <property type="match status" value="1"/>
</dbReference>
<evidence type="ECO:0000256" key="1">
    <source>
        <dbReference type="ARBA" id="ARBA00008761"/>
    </source>
</evidence>
<evidence type="ECO:0000256" key="3">
    <source>
        <dbReference type="ARBA" id="ARBA00022723"/>
    </source>
</evidence>
<protein>
    <submittedName>
        <fullName evidence="10">Transposase</fullName>
    </submittedName>
</protein>
<gene>
    <name evidence="10" type="ORF">F4162_02605</name>
</gene>
<name>A0A6B1F821_9SYNE</name>